<dbReference type="EMBL" id="CAJVRM010000297">
    <property type="protein sequence ID" value="CAG8979207.1"/>
    <property type="molecule type" value="Genomic_DNA"/>
</dbReference>
<evidence type="ECO:0000313" key="3">
    <source>
        <dbReference type="EMBL" id="CAG8979207.1"/>
    </source>
</evidence>
<evidence type="ECO:0000256" key="2">
    <source>
        <dbReference type="SAM" id="SignalP"/>
    </source>
</evidence>
<dbReference type="InterPro" id="IPR008928">
    <property type="entry name" value="6-hairpin_glycosidase_sf"/>
</dbReference>
<reference evidence="3" key="1">
    <citation type="submission" date="2021-07" db="EMBL/GenBank/DDBJ databases">
        <authorList>
            <person name="Durling M."/>
        </authorList>
    </citation>
    <scope>NUCLEOTIDE SEQUENCE</scope>
</reference>
<proteinExistence type="predicted"/>
<evidence type="ECO:0008006" key="5">
    <source>
        <dbReference type="Google" id="ProtNLM"/>
    </source>
</evidence>
<dbReference type="PANTHER" id="PTHR33886:SF11">
    <property type="entry name" value="WALL GLYCOSYL HYDROLASE YTER, PUTATIVE (AFU_ORTHOLOGUE AFUA_2G14630)-RELATED"/>
    <property type="match status" value="1"/>
</dbReference>
<dbReference type="AlphaFoldDB" id="A0A9N9LVD4"/>
<accession>A0A9N9LVD4</accession>
<dbReference type="Proteomes" id="UP000701801">
    <property type="component" value="Unassembled WGS sequence"/>
</dbReference>
<dbReference type="InterPro" id="IPR012341">
    <property type="entry name" value="6hp_glycosidase-like_sf"/>
</dbReference>
<keyword evidence="1" id="KW-0378">Hydrolase</keyword>
<dbReference type="OrthoDB" id="540611at2759"/>
<dbReference type="InterPro" id="IPR010905">
    <property type="entry name" value="Glyco_hydro_88"/>
</dbReference>
<keyword evidence="2" id="KW-0732">Signal</keyword>
<feature type="signal peptide" evidence="2">
    <location>
        <begin position="1"/>
        <end position="19"/>
    </location>
</feature>
<dbReference type="InterPro" id="IPR052043">
    <property type="entry name" value="PolySaccharide_Degr_Enz"/>
</dbReference>
<gene>
    <name evidence="3" type="ORF">HYALB_00011688</name>
</gene>
<evidence type="ECO:0000313" key="4">
    <source>
        <dbReference type="Proteomes" id="UP000701801"/>
    </source>
</evidence>
<protein>
    <recommendedName>
        <fullName evidence="5">Glycoside hydrolase family 105 protein</fullName>
    </recommendedName>
</protein>
<comment type="caution">
    <text evidence="3">The sequence shown here is derived from an EMBL/GenBank/DDBJ whole genome shotgun (WGS) entry which is preliminary data.</text>
</comment>
<dbReference type="GO" id="GO:0005975">
    <property type="term" value="P:carbohydrate metabolic process"/>
    <property type="evidence" value="ECO:0007669"/>
    <property type="project" value="InterPro"/>
</dbReference>
<sequence>MQFGVLAAGIFALTTTVHATAGYSATEKYSLWMAQSLISRNDGIMNESFSSAPLQAGFTQKAFTALLAQYPDDDNANIYRDYVRSSVDSVLHYFANGIATADLQYPLDRLSSGNALLDLSADASNQTAASAYQLGVETLRSSIDVNRRNSVLGLWYYVYPEWSYLDGMYSLAPFYARYALSRGTKDAEVITAINGTAVDDIMYQLDLLWQRCLNITSGLLAHGYDDSRTAVWANPETGASPNVWGRSLGWYFMALVDTLEILSSQPVTQGYTKQLGERYRSLAAAVIQAVDSQTGAWWQVVDQPGRKGNYIESSASSMFTYGLLKGVRLGYLEGNDAESSKTIGVGAYEYLTNTFVVYENERVLGWNGTVTICSLNSTATYEYYVGQPLRYNSVLGSAAYILASLEYESIQGSN</sequence>
<dbReference type="PANTHER" id="PTHR33886">
    <property type="entry name" value="UNSATURATED RHAMNOGALACTURONAN HYDROLASE (EUROFUNG)"/>
    <property type="match status" value="1"/>
</dbReference>
<feature type="chain" id="PRO_5040305268" description="Glycoside hydrolase family 105 protein" evidence="2">
    <location>
        <begin position="20"/>
        <end position="414"/>
    </location>
</feature>
<evidence type="ECO:0000256" key="1">
    <source>
        <dbReference type="ARBA" id="ARBA00022801"/>
    </source>
</evidence>
<dbReference type="Pfam" id="PF07470">
    <property type="entry name" value="Glyco_hydro_88"/>
    <property type="match status" value="1"/>
</dbReference>
<organism evidence="3 4">
    <name type="scientific">Hymenoscyphus albidus</name>
    <dbReference type="NCBI Taxonomy" id="595503"/>
    <lineage>
        <taxon>Eukaryota</taxon>
        <taxon>Fungi</taxon>
        <taxon>Dikarya</taxon>
        <taxon>Ascomycota</taxon>
        <taxon>Pezizomycotina</taxon>
        <taxon>Leotiomycetes</taxon>
        <taxon>Helotiales</taxon>
        <taxon>Helotiaceae</taxon>
        <taxon>Hymenoscyphus</taxon>
    </lineage>
</organism>
<dbReference type="Gene3D" id="1.50.10.10">
    <property type="match status" value="1"/>
</dbReference>
<dbReference type="GO" id="GO:0016787">
    <property type="term" value="F:hydrolase activity"/>
    <property type="evidence" value="ECO:0007669"/>
    <property type="project" value="UniProtKB-KW"/>
</dbReference>
<name>A0A9N9LVD4_9HELO</name>
<keyword evidence="4" id="KW-1185">Reference proteome</keyword>
<dbReference type="SUPFAM" id="SSF48208">
    <property type="entry name" value="Six-hairpin glycosidases"/>
    <property type="match status" value="1"/>
</dbReference>